<keyword evidence="11" id="KW-1185">Reference proteome</keyword>
<evidence type="ECO:0000256" key="3">
    <source>
        <dbReference type="ARBA" id="ARBA00022574"/>
    </source>
</evidence>
<evidence type="ECO:0000256" key="5">
    <source>
        <dbReference type="ARBA" id="ARBA00023242"/>
    </source>
</evidence>
<proteinExistence type="inferred from homology"/>
<dbReference type="Pfam" id="PF00400">
    <property type="entry name" value="WD40"/>
    <property type="match status" value="2"/>
</dbReference>
<protein>
    <submittedName>
        <fullName evidence="10">Putative SOF1 protein</fullName>
    </submittedName>
</protein>
<name>A0A1S8A7B3_ROSNE</name>
<dbReference type="PANTHER" id="PTHR22851:SF0">
    <property type="entry name" value="DDB1- AND CUL4-ASSOCIATED FACTOR 13"/>
    <property type="match status" value="1"/>
</dbReference>
<feature type="region of interest" description="Disordered" evidence="8">
    <location>
        <begin position="130"/>
        <end position="160"/>
    </location>
</feature>
<dbReference type="GO" id="GO:0000462">
    <property type="term" value="P:maturation of SSU-rRNA from tricistronic rRNA transcript (SSU-rRNA, 5.8S rRNA, LSU-rRNA)"/>
    <property type="evidence" value="ECO:0007669"/>
    <property type="project" value="TreeGrafter"/>
</dbReference>
<evidence type="ECO:0000256" key="1">
    <source>
        <dbReference type="ARBA" id="ARBA00004604"/>
    </source>
</evidence>
<dbReference type="Proteomes" id="UP000054516">
    <property type="component" value="Unassembled WGS sequence"/>
</dbReference>
<feature type="repeat" description="WD" evidence="7">
    <location>
        <begin position="1"/>
        <end position="25"/>
    </location>
</feature>
<dbReference type="PROSITE" id="PS50294">
    <property type="entry name" value="WD_REPEATS_REGION"/>
    <property type="match status" value="2"/>
</dbReference>
<accession>A0A1S8A7B3</accession>
<dbReference type="Gene3D" id="2.130.10.10">
    <property type="entry name" value="YVTN repeat-like/Quinoprotein amine dehydrogenase"/>
    <property type="match status" value="1"/>
</dbReference>
<evidence type="ECO:0000256" key="2">
    <source>
        <dbReference type="ARBA" id="ARBA00005649"/>
    </source>
</evidence>
<reference evidence="10" key="1">
    <citation type="submission" date="2016-03" db="EMBL/GenBank/DDBJ databases">
        <title>Draft genome sequence of Rosellinia necatrix.</title>
        <authorList>
            <person name="Kanematsu S."/>
        </authorList>
    </citation>
    <scope>NUCLEOTIDE SEQUENCE [LARGE SCALE GENOMIC DNA]</scope>
    <source>
        <strain evidence="10">W97</strain>
    </source>
</reference>
<dbReference type="InterPro" id="IPR051733">
    <property type="entry name" value="WD_repeat_DCAF13/WDSOF1"/>
</dbReference>
<dbReference type="InterPro" id="IPR015943">
    <property type="entry name" value="WD40/YVTN_repeat-like_dom_sf"/>
</dbReference>
<dbReference type="SMART" id="SM00320">
    <property type="entry name" value="WD40"/>
    <property type="match status" value="2"/>
</dbReference>
<dbReference type="Pfam" id="PF04158">
    <property type="entry name" value="Sof1"/>
    <property type="match status" value="1"/>
</dbReference>
<feature type="domain" description="Sof1-like protein" evidence="9">
    <location>
        <begin position="69"/>
        <end position="155"/>
    </location>
</feature>
<evidence type="ECO:0000313" key="11">
    <source>
        <dbReference type="Proteomes" id="UP000054516"/>
    </source>
</evidence>
<dbReference type="STRING" id="77044.A0A1S8A7B3"/>
<keyword evidence="6" id="KW-0687">Ribonucleoprotein</keyword>
<evidence type="ECO:0000256" key="8">
    <source>
        <dbReference type="SAM" id="MobiDB-lite"/>
    </source>
</evidence>
<dbReference type="PROSITE" id="PS50082">
    <property type="entry name" value="WD_REPEATS_2"/>
    <property type="match status" value="2"/>
</dbReference>
<evidence type="ECO:0000259" key="9">
    <source>
        <dbReference type="Pfam" id="PF04158"/>
    </source>
</evidence>
<feature type="repeat" description="WD" evidence="7">
    <location>
        <begin position="36"/>
        <end position="77"/>
    </location>
</feature>
<dbReference type="InterPro" id="IPR001680">
    <property type="entry name" value="WD40_rpt"/>
</dbReference>
<dbReference type="GO" id="GO:0032040">
    <property type="term" value="C:small-subunit processome"/>
    <property type="evidence" value="ECO:0007669"/>
    <property type="project" value="TreeGrafter"/>
</dbReference>
<organism evidence="10">
    <name type="scientific">Rosellinia necatrix</name>
    <name type="common">White root-rot fungus</name>
    <dbReference type="NCBI Taxonomy" id="77044"/>
    <lineage>
        <taxon>Eukaryota</taxon>
        <taxon>Fungi</taxon>
        <taxon>Dikarya</taxon>
        <taxon>Ascomycota</taxon>
        <taxon>Pezizomycotina</taxon>
        <taxon>Sordariomycetes</taxon>
        <taxon>Xylariomycetidae</taxon>
        <taxon>Xylariales</taxon>
        <taxon>Xylariaceae</taxon>
        <taxon>Rosellinia</taxon>
    </lineage>
</organism>
<evidence type="ECO:0000256" key="4">
    <source>
        <dbReference type="ARBA" id="ARBA00022737"/>
    </source>
</evidence>
<dbReference type="InterPro" id="IPR007287">
    <property type="entry name" value="Sof1"/>
</dbReference>
<comment type="subcellular location">
    <subcellularLocation>
        <location evidence="1">Nucleus</location>
        <location evidence="1">Nucleolus</location>
    </subcellularLocation>
</comment>
<dbReference type="AlphaFoldDB" id="A0A1S8A7B3"/>
<dbReference type="InterPro" id="IPR036322">
    <property type="entry name" value="WD40_repeat_dom_sf"/>
</dbReference>
<evidence type="ECO:0000256" key="7">
    <source>
        <dbReference type="PROSITE-ProRule" id="PRU00221"/>
    </source>
</evidence>
<dbReference type="PANTHER" id="PTHR22851">
    <property type="entry name" value="U3 SMALL NUCLEOLAR RNA U3 SNORNA ASSOCIATED PROTEIN"/>
    <property type="match status" value="1"/>
</dbReference>
<gene>
    <name evidence="10" type="ORF">SAMD00023353_1601730</name>
</gene>
<evidence type="ECO:0000313" key="10">
    <source>
        <dbReference type="EMBL" id="GAW25951.1"/>
    </source>
</evidence>
<keyword evidence="4" id="KW-0677">Repeat</keyword>
<dbReference type="EMBL" id="DF977461">
    <property type="protein sequence ID" value="GAW25951.1"/>
    <property type="molecule type" value="Genomic_DNA"/>
</dbReference>
<evidence type="ECO:0000256" key="6">
    <source>
        <dbReference type="ARBA" id="ARBA00023274"/>
    </source>
</evidence>
<keyword evidence="5" id="KW-0539">Nucleus</keyword>
<dbReference type="OrthoDB" id="10249065at2759"/>
<dbReference type="SUPFAM" id="SSF50978">
    <property type="entry name" value="WD40 repeat-like"/>
    <property type="match status" value="1"/>
</dbReference>
<comment type="similarity">
    <text evidence="2">Belongs to the WD repeat DCAF13/WDSOF1 family.</text>
</comment>
<dbReference type="OMA" id="FSHMPEI"/>
<keyword evidence="3 7" id="KW-0853">WD repeat</keyword>
<sequence>MDVDWSPDGRGLVSGSYDRTIRLWNRDEGVSRDIYHTKRMQRVFSVAWSPDANYVLSGSDDGNVRLWRANASKRQGIKSARHRQALEYNDALIERFSHMPEIRRIRRHRHIPKVVKKAGEIKQEELKAIKRREENERKHTKKQFEKRQSERDKTILAREK</sequence>